<feature type="region of interest" description="Disordered" evidence="1">
    <location>
        <begin position="54"/>
        <end position="102"/>
    </location>
</feature>
<proteinExistence type="predicted"/>
<dbReference type="AlphaFoldDB" id="A0A6S7B6I4"/>
<dbReference type="Proteomes" id="UP000494115">
    <property type="component" value="Unassembled WGS sequence"/>
</dbReference>
<dbReference type="EMBL" id="CADIKM010000009">
    <property type="protein sequence ID" value="CAB3787387.1"/>
    <property type="molecule type" value="Genomic_DNA"/>
</dbReference>
<evidence type="ECO:0000313" key="3">
    <source>
        <dbReference type="Proteomes" id="UP000494115"/>
    </source>
</evidence>
<feature type="compositionally biased region" description="Basic and acidic residues" evidence="1">
    <location>
        <begin position="66"/>
        <end position="80"/>
    </location>
</feature>
<keyword evidence="3" id="KW-1185">Reference proteome</keyword>
<accession>A0A6S7B6I4</accession>
<name>A0A6S7B6I4_9BURK</name>
<reference evidence="2 3" key="1">
    <citation type="submission" date="2020-04" db="EMBL/GenBank/DDBJ databases">
        <authorList>
            <person name="De Canck E."/>
        </authorList>
    </citation>
    <scope>NUCLEOTIDE SEQUENCE [LARGE SCALE GENOMIC DNA]</scope>
    <source>
        <strain evidence="2 3">LMG 28138</strain>
    </source>
</reference>
<gene>
    <name evidence="2" type="ORF">LMG28138_02411</name>
</gene>
<evidence type="ECO:0000256" key="1">
    <source>
        <dbReference type="SAM" id="MobiDB-lite"/>
    </source>
</evidence>
<organism evidence="2 3">
    <name type="scientific">Pararobbsia alpina</name>
    <dbReference type="NCBI Taxonomy" id="621374"/>
    <lineage>
        <taxon>Bacteria</taxon>
        <taxon>Pseudomonadati</taxon>
        <taxon>Pseudomonadota</taxon>
        <taxon>Betaproteobacteria</taxon>
        <taxon>Burkholderiales</taxon>
        <taxon>Burkholderiaceae</taxon>
        <taxon>Pararobbsia</taxon>
    </lineage>
</organism>
<sequence>MEQNRDNSIQSTVQLAVALGRLHDVASQLVNAGPRDRDDTITVSRQAFNRLQDQIEQNEQLYGLPRDADQGRQRDQEWQGRQRGQQGAERQQAGSRDSRDVH</sequence>
<evidence type="ECO:0000313" key="2">
    <source>
        <dbReference type="EMBL" id="CAB3787387.1"/>
    </source>
</evidence>
<feature type="compositionally biased region" description="Low complexity" evidence="1">
    <location>
        <begin position="81"/>
        <end position="94"/>
    </location>
</feature>
<protein>
    <submittedName>
        <fullName evidence="2">Uncharacterized protein</fullName>
    </submittedName>
</protein>